<dbReference type="EMBL" id="JAPMOS010000046">
    <property type="protein sequence ID" value="KAJ4457443.1"/>
    <property type="molecule type" value="Genomic_DNA"/>
</dbReference>
<feature type="compositionally biased region" description="Basic and acidic residues" evidence="1">
    <location>
        <begin position="901"/>
        <end position="917"/>
    </location>
</feature>
<feature type="region of interest" description="Disordered" evidence="1">
    <location>
        <begin position="321"/>
        <end position="448"/>
    </location>
</feature>
<dbReference type="Proteomes" id="UP001141327">
    <property type="component" value="Unassembled WGS sequence"/>
</dbReference>
<evidence type="ECO:0000313" key="2">
    <source>
        <dbReference type="EMBL" id="KAJ4457443.1"/>
    </source>
</evidence>
<accession>A0ABQ8UGZ6</accession>
<sequence length="946" mass="104263">MLQKTTIARRRARKDIHLSASENHESGQETTPESGPASGPESERKRVRCEPEPRVEEDVPTLGLSATLAPSARSVLAAGVLDPKKPRPSEFGGAFAAKTLPLEKAGLLLAEFGMPEILQQETPDMEHQPYVDAAFTFLAELPPAVGLSATRKADAHSLYPQKWIHELVDTEFGSCDAQLSSKVGALRFPHFLCEVNSTKTRLCSVAQLILSVWQAVWGIFLSHHCQEPFYALYVDSNVSLFFQARIEIQRPRLPADVELAEGLQEEGPLLGGGLLALGREAHRGDRSAPDSLTVNLALKPLWAGATVCLPPAAQARRPRLLGTPPVLQPAPAPRPLLGSNSPVPSTGSCSGASPSEHSEYQPDEDEEEDEEDEEAEGETEVETDAEPKEDEDETLWQDHKDDEDGEDEAKEETRLGAVKVEKVNSKKGSHKAPTPAQRRRARKRQELEAQQRQLLEDKARFLEDLLRCYPLPFETAVRPVLKGLRAVDLTPLPRGKAEPVVHALPERPGLMEARSLFYCEATKQYAKLVKHTVFKAMRKFYLKIGYTDDECPKVVAKLGILSSNYDLVLMKNYGHDLSQLSFPPGELPAVARALVRRVLDLASLDLAHNDIRPQNFCLYRGGLTLIDFDRVSSLGADKPIYLDSPSTPCVCRPAPAFLRLAFVAVFHAFGRHAPLPLHDAGLAPTSHAMHSPLELPATGALPQRVSVRYRALSFAVAPPSALLALRAPPTVLPPPVPLCSHLPAVLRSLARQPGWPCWREDPSSRRPDKIVLLPFDITHSHTRQPAVRRAGGLVLHQTALCLLTLADPKFRLAKPYVIRLPQEQDLDKDQDLDSLIRQLTPEGYEKFDKRAALETLRGLCRPSLRRPPGHHPSPVAPPAAERALYADQPAVEELPDPATVEGDKAERSRSRRGEGTQRPKPRARPSERKLHQPRPKGPEGLGGGRR</sequence>
<dbReference type="SUPFAM" id="SSF56112">
    <property type="entry name" value="Protein kinase-like (PK-like)"/>
    <property type="match status" value="1"/>
</dbReference>
<feature type="region of interest" description="Disordered" evidence="1">
    <location>
        <begin position="1"/>
        <end position="59"/>
    </location>
</feature>
<evidence type="ECO:0008006" key="4">
    <source>
        <dbReference type="Google" id="ProtNLM"/>
    </source>
</evidence>
<protein>
    <recommendedName>
        <fullName evidence="4">Protein kinase domain-containing protein</fullName>
    </recommendedName>
</protein>
<feature type="compositionally biased region" description="Acidic residues" evidence="1">
    <location>
        <begin position="361"/>
        <end position="395"/>
    </location>
</feature>
<feature type="compositionally biased region" description="Polar residues" evidence="1">
    <location>
        <begin position="338"/>
        <end position="355"/>
    </location>
</feature>
<reference evidence="2" key="1">
    <citation type="journal article" date="2022" name="bioRxiv">
        <title>Genomics of Preaxostyla Flagellates Illuminates Evolutionary Transitions and the Path Towards Mitochondrial Loss.</title>
        <authorList>
            <person name="Novak L.V.F."/>
            <person name="Treitli S.C."/>
            <person name="Pyrih J."/>
            <person name="Halakuc P."/>
            <person name="Pipaliya S.V."/>
            <person name="Vacek V."/>
            <person name="Brzon O."/>
            <person name="Soukal P."/>
            <person name="Eme L."/>
            <person name="Dacks J.B."/>
            <person name="Karnkowska A."/>
            <person name="Elias M."/>
            <person name="Hampl V."/>
        </authorList>
    </citation>
    <scope>NUCLEOTIDE SEQUENCE</scope>
    <source>
        <strain evidence="2">RCP-MX</strain>
    </source>
</reference>
<gene>
    <name evidence="2" type="ORF">PAPYR_7027</name>
</gene>
<feature type="compositionally biased region" description="Basic and acidic residues" evidence="1">
    <location>
        <begin position="411"/>
        <end position="424"/>
    </location>
</feature>
<feature type="compositionally biased region" description="Basic and acidic residues" evidence="1">
    <location>
        <begin position="41"/>
        <end position="57"/>
    </location>
</feature>
<comment type="caution">
    <text evidence="2">The sequence shown here is derived from an EMBL/GenBank/DDBJ whole genome shotgun (WGS) entry which is preliminary data.</text>
</comment>
<name>A0ABQ8UGZ6_9EUKA</name>
<feature type="region of interest" description="Disordered" evidence="1">
    <location>
        <begin position="882"/>
        <end position="946"/>
    </location>
</feature>
<organism evidence="2 3">
    <name type="scientific">Paratrimastix pyriformis</name>
    <dbReference type="NCBI Taxonomy" id="342808"/>
    <lineage>
        <taxon>Eukaryota</taxon>
        <taxon>Metamonada</taxon>
        <taxon>Preaxostyla</taxon>
        <taxon>Paratrimastigidae</taxon>
        <taxon>Paratrimastix</taxon>
    </lineage>
</organism>
<proteinExistence type="predicted"/>
<dbReference type="InterPro" id="IPR011009">
    <property type="entry name" value="Kinase-like_dom_sf"/>
</dbReference>
<keyword evidence="3" id="KW-1185">Reference proteome</keyword>
<evidence type="ECO:0000256" key="1">
    <source>
        <dbReference type="SAM" id="MobiDB-lite"/>
    </source>
</evidence>
<evidence type="ECO:0000313" key="3">
    <source>
        <dbReference type="Proteomes" id="UP001141327"/>
    </source>
</evidence>